<dbReference type="GO" id="GO:0004601">
    <property type="term" value="F:peroxidase activity"/>
    <property type="evidence" value="ECO:0007669"/>
    <property type="project" value="UniProtKB-KW"/>
</dbReference>
<evidence type="ECO:0000256" key="4">
    <source>
        <dbReference type="ARBA" id="ARBA00023002"/>
    </source>
</evidence>
<dbReference type="NCBIfam" id="TIGR01413">
    <property type="entry name" value="Dyp_perox_fam"/>
    <property type="match status" value="1"/>
</dbReference>
<dbReference type="InterPro" id="IPR048327">
    <property type="entry name" value="Dyp_perox_N"/>
</dbReference>
<evidence type="ECO:0000313" key="9">
    <source>
        <dbReference type="EMBL" id="QEA33191.1"/>
    </source>
</evidence>
<evidence type="ECO:0000256" key="5">
    <source>
        <dbReference type="ARBA" id="ARBA00023004"/>
    </source>
</evidence>
<dbReference type="InterPro" id="IPR048328">
    <property type="entry name" value="Dyp_perox_C"/>
</dbReference>
<evidence type="ECO:0000256" key="3">
    <source>
        <dbReference type="ARBA" id="ARBA00022723"/>
    </source>
</evidence>
<comment type="cofactor">
    <cofactor evidence="1">
        <name>heme b</name>
        <dbReference type="ChEBI" id="CHEBI:60344"/>
    </cofactor>
</comment>
<dbReference type="GO" id="GO:0046872">
    <property type="term" value="F:metal ion binding"/>
    <property type="evidence" value="ECO:0007669"/>
    <property type="project" value="UniProtKB-KW"/>
</dbReference>
<dbReference type="GO" id="GO:0005829">
    <property type="term" value="C:cytosol"/>
    <property type="evidence" value="ECO:0007669"/>
    <property type="project" value="TreeGrafter"/>
</dbReference>
<dbReference type="GO" id="GO:0020037">
    <property type="term" value="F:heme binding"/>
    <property type="evidence" value="ECO:0007669"/>
    <property type="project" value="InterPro"/>
</dbReference>
<keyword evidence="3" id="KW-0479">Metal-binding</keyword>
<gene>
    <name evidence="9" type="ORF">FGL89_03010</name>
</gene>
<evidence type="ECO:0000259" key="7">
    <source>
        <dbReference type="Pfam" id="PF04261"/>
    </source>
</evidence>
<accession>A0AAE6IIW1</accession>
<feature type="domain" description="Dyp-type peroxidase C-terminal" evidence="8">
    <location>
        <begin position="151"/>
        <end position="307"/>
    </location>
</feature>
<dbReference type="RefSeq" id="WP_147000411.1">
    <property type="nucleotide sequence ID" value="NZ_CP042374.1"/>
</dbReference>
<evidence type="ECO:0000256" key="6">
    <source>
        <dbReference type="ARBA" id="ARBA00025737"/>
    </source>
</evidence>
<evidence type="ECO:0000259" key="8">
    <source>
        <dbReference type="Pfam" id="PF20628"/>
    </source>
</evidence>
<evidence type="ECO:0000256" key="2">
    <source>
        <dbReference type="ARBA" id="ARBA00022559"/>
    </source>
</evidence>
<name>A0AAE6IIW1_LEUCA</name>
<reference evidence="9 10" key="1">
    <citation type="submission" date="2019-06" db="EMBL/GenBank/DDBJ databases">
        <title>Genome analyses of bacteria isolated from kimchi.</title>
        <authorList>
            <person name="Lee S."/>
            <person name="Ahn S."/>
            <person name="Roh S."/>
        </authorList>
    </citation>
    <scope>NUCLEOTIDE SEQUENCE [LARGE SCALE GENOMIC DNA]</scope>
    <source>
        <strain evidence="9 10">CBA3620</strain>
    </source>
</reference>
<evidence type="ECO:0000256" key="1">
    <source>
        <dbReference type="ARBA" id="ARBA00001970"/>
    </source>
</evidence>
<feature type="domain" description="Dyp-type peroxidase N-terminal" evidence="7">
    <location>
        <begin position="14"/>
        <end position="146"/>
    </location>
</feature>
<sequence length="319" mass="36225">MTIDSAKAQDVWRDIGEHVQFTVLKLNRTNQLAEQKAIQAFADRSQAIIRSLKIRDSHLATESGLKVAFGFSNAAWDYLFPNAAKPNELETYKTLNGPKYSMPATEGDLFFHIRASNEAVVYEAQTQFRRFLKDFTTVVDETKGFRYFEGRAIIGFIDGTEAPAVEDAAQYALVGDEDKSFINGSYAFAQKWLHNMDFWQHLKTEAQEKAIGREKFTDLELEDKDKFKNAHNVASKFEKNGEEQKIIRMNVPFSEPASDKTGTYFMGYSRYWSVTKGMLENMLAQSDFLLSFSDILSGQLFFIPSRDTLAAIADGELNN</sequence>
<dbReference type="InterPro" id="IPR006314">
    <property type="entry name" value="Dyp_peroxidase"/>
</dbReference>
<dbReference type="SUPFAM" id="SSF54909">
    <property type="entry name" value="Dimeric alpha+beta barrel"/>
    <property type="match status" value="1"/>
</dbReference>
<dbReference type="PANTHER" id="PTHR30521:SF0">
    <property type="entry name" value="DYP-TYPE PEROXIDASE FAMILY PROTEIN"/>
    <property type="match status" value="1"/>
</dbReference>
<dbReference type="Proteomes" id="UP000321332">
    <property type="component" value="Chromosome"/>
</dbReference>
<dbReference type="EMBL" id="CP042374">
    <property type="protein sequence ID" value="QEA33191.1"/>
    <property type="molecule type" value="Genomic_DNA"/>
</dbReference>
<dbReference type="Pfam" id="PF20628">
    <property type="entry name" value="Dyp_perox_C"/>
    <property type="match status" value="1"/>
</dbReference>
<keyword evidence="5" id="KW-0408">Iron</keyword>
<keyword evidence="4" id="KW-0560">Oxidoreductase</keyword>
<dbReference type="Pfam" id="PF04261">
    <property type="entry name" value="Dyp_perox_N"/>
    <property type="match status" value="1"/>
</dbReference>
<protein>
    <submittedName>
        <fullName evidence="9">Dyp-type peroxidase</fullName>
    </submittedName>
</protein>
<dbReference type="GeneID" id="61186699"/>
<organism evidence="9 10">
    <name type="scientific">Leuconostoc carnosum</name>
    <dbReference type="NCBI Taxonomy" id="1252"/>
    <lineage>
        <taxon>Bacteria</taxon>
        <taxon>Bacillati</taxon>
        <taxon>Bacillota</taxon>
        <taxon>Bacilli</taxon>
        <taxon>Lactobacillales</taxon>
        <taxon>Lactobacillaceae</taxon>
        <taxon>Leuconostoc</taxon>
    </lineage>
</organism>
<dbReference type="PROSITE" id="PS51404">
    <property type="entry name" value="DYP_PEROXIDASE"/>
    <property type="match status" value="1"/>
</dbReference>
<dbReference type="AlphaFoldDB" id="A0AAE6IIW1"/>
<dbReference type="PANTHER" id="PTHR30521">
    <property type="entry name" value="DEFERROCHELATASE/PEROXIDASE"/>
    <property type="match status" value="1"/>
</dbReference>
<proteinExistence type="inferred from homology"/>
<keyword evidence="2 9" id="KW-0575">Peroxidase</keyword>
<dbReference type="InterPro" id="IPR011008">
    <property type="entry name" value="Dimeric_a/b-barrel"/>
</dbReference>
<comment type="similarity">
    <text evidence="6">Belongs to the DyP-type peroxidase family.</text>
</comment>
<evidence type="ECO:0000313" key="10">
    <source>
        <dbReference type="Proteomes" id="UP000321332"/>
    </source>
</evidence>